<dbReference type="SUPFAM" id="SSF48498">
    <property type="entry name" value="Tetracyclin repressor-like, C-terminal domain"/>
    <property type="match status" value="1"/>
</dbReference>
<proteinExistence type="predicted"/>
<feature type="domain" description="HTH tetR-type" evidence="7">
    <location>
        <begin position="22"/>
        <end position="82"/>
    </location>
</feature>
<dbReference type="PROSITE" id="PS50977">
    <property type="entry name" value="HTH_TETR_2"/>
    <property type="match status" value="1"/>
</dbReference>
<evidence type="ECO:0000256" key="4">
    <source>
        <dbReference type="ARBA" id="ARBA00023125"/>
    </source>
</evidence>
<dbReference type="SUPFAM" id="SSF46689">
    <property type="entry name" value="Homeodomain-like"/>
    <property type="match status" value="1"/>
</dbReference>
<keyword evidence="1" id="KW-0678">Repressor</keyword>
<dbReference type="InterPro" id="IPR050109">
    <property type="entry name" value="HTH-type_TetR-like_transc_reg"/>
</dbReference>
<dbReference type="GO" id="GO:0000976">
    <property type="term" value="F:transcription cis-regulatory region binding"/>
    <property type="evidence" value="ECO:0007669"/>
    <property type="project" value="TreeGrafter"/>
</dbReference>
<dbReference type="GO" id="GO:0003700">
    <property type="term" value="F:DNA-binding transcription factor activity"/>
    <property type="evidence" value="ECO:0007669"/>
    <property type="project" value="TreeGrafter"/>
</dbReference>
<evidence type="ECO:0000313" key="8">
    <source>
        <dbReference type="EMBL" id="AOJ07495.1"/>
    </source>
</evidence>
<evidence type="ECO:0000256" key="1">
    <source>
        <dbReference type="ARBA" id="ARBA00022491"/>
    </source>
</evidence>
<name>A0A1B4FUY3_9BURK</name>
<dbReference type="Gene3D" id="1.10.357.10">
    <property type="entry name" value="Tetracycline Repressor, domain 2"/>
    <property type="match status" value="1"/>
</dbReference>
<accession>A0A1B4FUY3</accession>
<dbReference type="PANTHER" id="PTHR30055">
    <property type="entry name" value="HTH-TYPE TRANSCRIPTIONAL REGULATOR RUTR"/>
    <property type="match status" value="1"/>
</dbReference>
<dbReference type="PANTHER" id="PTHR30055:SF183">
    <property type="entry name" value="NUCLEOID OCCLUSION FACTOR SLMA"/>
    <property type="match status" value="1"/>
</dbReference>
<dbReference type="AlphaFoldDB" id="A0A1B4FUY3"/>
<feature type="DNA-binding region" description="H-T-H motif" evidence="6">
    <location>
        <begin position="45"/>
        <end position="64"/>
    </location>
</feature>
<dbReference type="RefSeq" id="WP_066486584.1">
    <property type="nucleotide sequence ID" value="NZ_CP013388.1"/>
</dbReference>
<keyword evidence="5" id="KW-0804">Transcription</keyword>
<sequence>MRYKTSQRERGAPKTPRTKPAEVRLEELMAAAEKLFFAQGVEATTINEIVELAEVAKGTFYHYFASKNELLEAMGQRYTAQYLSRLEEAVDACAVDDWLGRLRAWIRTSIEAYVETYRTHDIVYINHHHHERNNREKNAILDQLQGILSGGEQAGAWQLTQPRITALLIYSGVHGATDDVIAAQEADYSAFARAVTAVCLRMVGVADEVEAPKPRRRSR</sequence>
<dbReference type="EMBL" id="CP013388">
    <property type="protein sequence ID" value="AOJ07495.1"/>
    <property type="molecule type" value="Genomic_DNA"/>
</dbReference>
<dbReference type="PROSITE" id="PS01081">
    <property type="entry name" value="HTH_TETR_1"/>
    <property type="match status" value="1"/>
</dbReference>
<gene>
    <name evidence="8" type="ORF">WS71_09360</name>
</gene>
<dbReference type="Pfam" id="PF00440">
    <property type="entry name" value="TetR_N"/>
    <property type="match status" value="1"/>
</dbReference>
<keyword evidence="3" id="KW-0175">Coiled coil</keyword>
<dbReference type="InterPro" id="IPR001647">
    <property type="entry name" value="HTH_TetR"/>
</dbReference>
<dbReference type="Gene3D" id="1.10.10.60">
    <property type="entry name" value="Homeodomain-like"/>
    <property type="match status" value="1"/>
</dbReference>
<dbReference type="InterPro" id="IPR036271">
    <property type="entry name" value="Tet_transcr_reg_TetR-rel_C_sf"/>
</dbReference>
<evidence type="ECO:0000256" key="5">
    <source>
        <dbReference type="ARBA" id="ARBA00023163"/>
    </source>
</evidence>
<evidence type="ECO:0000256" key="2">
    <source>
        <dbReference type="ARBA" id="ARBA00023015"/>
    </source>
</evidence>
<evidence type="ECO:0000256" key="3">
    <source>
        <dbReference type="ARBA" id="ARBA00023054"/>
    </source>
</evidence>
<reference evidence="8 9" key="1">
    <citation type="submission" date="2015-12" db="EMBL/GenBank/DDBJ databases">
        <title>Diversity of Burkholderia near neighbor genomes.</title>
        <authorList>
            <person name="Sahl J."/>
            <person name="Wagner D."/>
            <person name="Keim P."/>
        </authorList>
    </citation>
    <scope>NUCLEOTIDE SEQUENCE [LARGE SCALE GENOMIC DNA]</scope>
    <source>
        <strain evidence="8 9">BDU8</strain>
    </source>
</reference>
<keyword evidence="4 6" id="KW-0238">DNA-binding</keyword>
<dbReference type="InterPro" id="IPR023772">
    <property type="entry name" value="DNA-bd_HTH_TetR-type_CS"/>
</dbReference>
<dbReference type="InterPro" id="IPR009057">
    <property type="entry name" value="Homeodomain-like_sf"/>
</dbReference>
<evidence type="ECO:0000256" key="6">
    <source>
        <dbReference type="PROSITE-ProRule" id="PRU00335"/>
    </source>
</evidence>
<dbReference type="PRINTS" id="PR00455">
    <property type="entry name" value="HTHTETR"/>
</dbReference>
<evidence type="ECO:0000259" key="7">
    <source>
        <dbReference type="PROSITE" id="PS50977"/>
    </source>
</evidence>
<protein>
    <submittedName>
        <fullName evidence="8">TetR family transcriptional regulator</fullName>
    </submittedName>
</protein>
<organism evidence="8 9">
    <name type="scientific">Burkholderia mayonis</name>
    <dbReference type="NCBI Taxonomy" id="1385591"/>
    <lineage>
        <taxon>Bacteria</taxon>
        <taxon>Pseudomonadati</taxon>
        <taxon>Pseudomonadota</taxon>
        <taxon>Betaproteobacteria</taxon>
        <taxon>Burkholderiales</taxon>
        <taxon>Burkholderiaceae</taxon>
        <taxon>Burkholderia</taxon>
        <taxon>pseudomallei group</taxon>
    </lineage>
</organism>
<dbReference type="Proteomes" id="UP000067711">
    <property type="component" value="Chromosome 2"/>
</dbReference>
<keyword evidence="2" id="KW-0805">Transcription regulation</keyword>
<evidence type="ECO:0000313" key="9">
    <source>
        <dbReference type="Proteomes" id="UP000067711"/>
    </source>
</evidence>